<dbReference type="SUPFAM" id="SSF48208">
    <property type="entry name" value="Six-hairpin glycosidases"/>
    <property type="match status" value="1"/>
</dbReference>
<dbReference type="VEuPathDB" id="FungiDB:ATCC64974_36720"/>
<keyword evidence="1" id="KW-0732">Signal</keyword>
<dbReference type="PANTHER" id="PTHR34987">
    <property type="entry name" value="C, PUTATIVE (AFU_ORTHOLOGUE AFUA_3G02880)-RELATED"/>
    <property type="match status" value="1"/>
</dbReference>
<dbReference type="PANTHER" id="PTHR34987:SF4">
    <property type="entry name" value="ALPHA-L-RHAMNOSIDASE C-TERMINAL DOMAIN-CONTAINING PROTEIN"/>
    <property type="match status" value="1"/>
</dbReference>
<dbReference type="Gene3D" id="2.60.120.560">
    <property type="entry name" value="Exo-inulinase, domain 1"/>
    <property type="match status" value="1"/>
</dbReference>
<dbReference type="OMA" id="CIAADTA"/>
<dbReference type="Pfam" id="PF17389">
    <property type="entry name" value="Bac_rhamnosid6H"/>
    <property type="match status" value="1"/>
</dbReference>
<evidence type="ECO:0000313" key="4">
    <source>
        <dbReference type="EMBL" id="GAQ44900.1"/>
    </source>
</evidence>
<feature type="domain" description="Alpha-L-rhamnosidase C-terminal" evidence="3">
    <location>
        <begin position="742"/>
        <end position="816"/>
    </location>
</feature>
<name>A0A117E229_ASPNG</name>
<dbReference type="EMBL" id="BCMY01000014">
    <property type="protein sequence ID" value="GAQ44900.1"/>
    <property type="molecule type" value="Genomic_DNA"/>
</dbReference>
<accession>A0A117E229</accession>
<feature type="chain" id="PRO_5007147843" evidence="1">
    <location>
        <begin position="22"/>
        <end position="941"/>
    </location>
</feature>
<sequence length="941" mass="101428">MSGKRLAIFTCSSLLETVVLPTRYGTSLGFANYTQHGNASCFTLDQKSSLITLDYGTEVGGFPFFHVDSLSNAVQIEAKYTESKTGLDEPFGDGPWTFSNGLSNTFRVETFNVTSPGTVGSFFIQGGLRWQNLKLLTDGSVRICEAGIKSGNDRTPVNKLPGFFESSNKLYNEIWALGPRTVQQACIAADTAPSTWEVTDEGVYLRGQQPAQSVAGASFDNYTMTFQTKIIRGGTGWKVAAGVGGFGPYFVLTSEYPADSTFVNTNRTIVPANTLAVGYGWNLVNQTSLTTGKVNHYSLPFNIKEGEWYEISTSINATGYAVTINGTETFVALDDLQIVSGTTGSSGSLTGGTWGFGPYQDQTALVKDVEVIAQNGTQLYRNPMTLSSVLEEYGVMASKHSVCLDGAKRDRLVWNGDFVHTYRVIQSSTYRSDFITGSLEYWIDRQAPDSSQYAGYFSMSPAMGQSAKYVDTYASFGLLDYQLFLLNVFAGHYRNSGDKAFVAKHWTKIRKGVEAILPLIDDQSGLAVATNIGAFFSGSDNGTAVSGLLAHTLDQMADVASAMNETDVATMWTRSATSIKAAISQRLWNSRLGYYATDLSDPTEQSITGTAWAILAGVANATQAESSLAALSSLRLGIGYKTSSSVANASTTNLAPFLTGFLLESILQESRNSPNSSQARSTAISVLLDQLWAAMVTQDKYYTGTTWEYLYPDGRPGLDLYTSHAHPWAAAPTYVLSEYVLGVQATSAGFSDWEFRPAMLDVNVSWARGRVPTPHGAIQASWRLNGTSVQLSVCGPSGTEGVVSVPFDIRSYSVNGKQQIDSKDGLEVYVSGGSCTEIHATLSKPQLGARDEFPPGTLDARVGSNPAKPKLIANFSLLPQPNNAANRNTDWMRSAGHAAGHGISALLVAFHNQQSSRNPGLASAWATRYGLLNFSSSSRAF</sequence>
<evidence type="ECO:0000259" key="3">
    <source>
        <dbReference type="Pfam" id="PF17390"/>
    </source>
</evidence>
<dbReference type="InterPro" id="IPR035398">
    <property type="entry name" value="Bac_rhamnosid_C"/>
</dbReference>
<feature type="signal peptide" evidence="1">
    <location>
        <begin position="1"/>
        <end position="21"/>
    </location>
</feature>
<dbReference type="GO" id="GO:0003824">
    <property type="term" value="F:catalytic activity"/>
    <property type="evidence" value="ECO:0007669"/>
    <property type="project" value="UniProtKB-ARBA"/>
</dbReference>
<dbReference type="VEuPathDB" id="FungiDB:An12g05700"/>
<comment type="caution">
    <text evidence="4">The sequence shown here is derived from an EMBL/GenBank/DDBJ whole genome shotgun (WGS) entry which is preliminary data.</text>
</comment>
<dbReference type="AlphaFoldDB" id="A0A117E229"/>
<dbReference type="Gene3D" id="2.60.420.10">
    <property type="entry name" value="Maltose phosphorylase, domain 3"/>
    <property type="match status" value="1"/>
</dbReference>
<dbReference type="InterPro" id="IPR012341">
    <property type="entry name" value="6hp_glycosidase-like_sf"/>
</dbReference>
<dbReference type="Gene3D" id="1.50.10.10">
    <property type="match status" value="1"/>
</dbReference>
<dbReference type="Proteomes" id="UP000068243">
    <property type="component" value="Unassembled WGS sequence"/>
</dbReference>
<dbReference type="Pfam" id="PF17390">
    <property type="entry name" value="Bac_rhamnosid_C"/>
    <property type="match status" value="1"/>
</dbReference>
<evidence type="ECO:0000256" key="1">
    <source>
        <dbReference type="SAM" id="SignalP"/>
    </source>
</evidence>
<dbReference type="GO" id="GO:0005975">
    <property type="term" value="P:carbohydrate metabolic process"/>
    <property type="evidence" value="ECO:0007669"/>
    <property type="project" value="InterPro"/>
</dbReference>
<dbReference type="InterPro" id="IPR008928">
    <property type="entry name" value="6-hairpin_glycosidase_sf"/>
</dbReference>
<dbReference type="VEuPathDB" id="FungiDB:M747DRAFT_356906"/>
<feature type="domain" description="Alpha-L-rhamnosidase six-hairpin glycosidase" evidence="2">
    <location>
        <begin position="393"/>
        <end position="625"/>
    </location>
</feature>
<organism evidence="4 5">
    <name type="scientific">Aspergillus niger</name>
    <dbReference type="NCBI Taxonomy" id="5061"/>
    <lineage>
        <taxon>Eukaryota</taxon>
        <taxon>Fungi</taxon>
        <taxon>Dikarya</taxon>
        <taxon>Ascomycota</taxon>
        <taxon>Pezizomycotina</taxon>
        <taxon>Eurotiomycetes</taxon>
        <taxon>Eurotiomycetidae</taxon>
        <taxon>Eurotiales</taxon>
        <taxon>Aspergillaceae</taxon>
        <taxon>Aspergillus</taxon>
        <taxon>Aspergillus subgen. Circumdati</taxon>
    </lineage>
</organism>
<proteinExistence type="predicted"/>
<dbReference type="VEuPathDB" id="FungiDB:ASPNIDRAFT2_131668"/>
<gene>
    <name evidence="4" type="ORF">ABL_07561</name>
</gene>
<protein>
    <submittedName>
        <fullName evidence="4">Similar to alpha-L-rhamnosidase</fullName>
    </submittedName>
</protein>
<evidence type="ECO:0000259" key="2">
    <source>
        <dbReference type="Pfam" id="PF17389"/>
    </source>
</evidence>
<dbReference type="OrthoDB" id="10036721at2759"/>
<reference evidence="5" key="1">
    <citation type="journal article" date="2016" name="Genome Announc.">
        <title>Draft genome sequence of Aspergillus niger strain An76.</title>
        <authorList>
            <person name="Gong W."/>
            <person name="Cheng Z."/>
            <person name="Zhang H."/>
            <person name="Liu L."/>
            <person name="Gao P."/>
            <person name="Wang L."/>
        </authorList>
    </citation>
    <scope>NUCLEOTIDE SEQUENCE [LARGE SCALE GENOMIC DNA]</scope>
    <source>
        <strain evidence="5">An76</strain>
    </source>
</reference>
<evidence type="ECO:0000313" key="5">
    <source>
        <dbReference type="Proteomes" id="UP000068243"/>
    </source>
</evidence>
<dbReference type="InterPro" id="IPR035396">
    <property type="entry name" value="Bac_rhamnosid6H"/>
</dbReference>